<evidence type="ECO:0008006" key="4">
    <source>
        <dbReference type="Google" id="ProtNLM"/>
    </source>
</evidence>
<accession>A0A9D4N4Z1</accession>
<keyword evidence="1" id="KW-0732">Signal</keyword>
<name>A0A9D4N4Z1_DREPO</name>
<dbReference type="Proteomes" id="UP000828390">
    <property type="component" value="Unassembled WGS sequence"/>
</dbReference>
<evidence type="ECO:0000313" key="2">
    <source>
        <dbReference type="EMBL" id="KAH3888111.1"/>
    </source>
</evidence>
<evidence type="ECO:0000256" key="1">
    <source>
        <dbReference type="SAM" id="SignalP"/>
    </source>
</evidence>
<reference evidence="2" key="1">
    <citation type="journal article" date="2019" name="bioRxiv">
        <title>The Genome of the Zebra Mussel, Dreissena polymorpha: A Resource for Invasive Species Research.</title>
        <authorList>
            <person name="McCartney M.A."/>
            <person name="Auch B."/>
            <person name="Kono T."/>
            <person name="Mallez S."/>
            <person name="Zhang Y."/>
            <person name="Obille A."/>
            <person name="Becker A."/>
            <person name="Abrahante J.E."/>
            <person name="Garbe J."/>
            <person name="Badalamenti J.P."/>
            <person name="Herman A."/>
            <person name="Mangelson H."/>
            <person name="Liachko I."/>
            <person name="Sullivan S."/>
            <person name="Sone E.D."/>
            <person name="Koren S."/>
            <person name="Silverstein K.A.T."/>
            <person name="Beckman K.B."/>
            <person name="Gohl D.M."/>
        </authorList>
    </citation>
    <scope>NUCLEOTIDE SEQUENCE</scope>
    <source>
        <strain evidence="2">Duluth1</strain>
        <tissue evidence="2">Whole animal</tissue>
    </source>
</reference>
<feature type="signal peptide" evidence="1">
    <location>
        <begin position="1"/>
        <end position="29"/>
    </location>
</feature>
<dbReference type="AlphaFoldDB" id="A0A9D4N4Z1"/>
<proteinExistence type="predicted"/>
<protein>
    <recommendedName>
        <fullName evidence="4">Secreted protein</fullName>
    </recommendedName>
</protein>
<dbReference type="EMBL" id="JAIWYP010000001">
    <property type="protein sequence ID" value="KAH3888111.1"/>
    <property type="molecule type" value="Genomic_DNA"/>
</dbReference>
<feature type="chain" id="PRO_5038890102" description="Secreted protein" evidence="1">
    <location>
        <begin position="30"/>
        <end position="63"/>
    </location>
</feature>
<comment type="caution">
    <text evidence="2">The sequence shown here is derived from an EMBL/GenBank/DDBJ whole genome shotgun (WGS) entry which is preliminary data.</text>
</comment>
<evidence type="ECO:0000313" key="3">
    <source>
        <dbReference type="Proteomes" id="UP000828390"/>
    </source>
</evidence>
<keyword evidence="3" id="KW-1185">Reference proteome</keyword>
<sequence length="63" mass="7311">MLLLLMLLLLLLLQLLLLLLQLLIELVLSVERMSPECRVSTSKVDTRHSTWHYPDSVTECSIY</sequence>
<gene>
    <name evidence="2" type="ORF">DPMN_012136</name>
</gene>
<reference evidence="2" key="2">
    <citation type="submission" date="2020-11" db="EMBL/GenBank/DDBJ databases">
        <authorList>
            <person name="McCartney M.A."/>
            <person name="Auch B."/>
            <person name="Kono T."/>
            <person name="Mallez S."/>
            <person name="Becker A."/>
            <person name="Gohl D.M."/>
            <person name="Silverstein K.A.T."/>
            <person name="Koren S."/>
            <person name="Bechman K.B."/>
            <person name="Herman A."/>
            <person name="Abrahante J.E."/>
            <person name="Garbe J."/>
        </authorList>
    </citation>
    <scope>NUCLEOTIDE SEQUENCE</scope>
    <source>
        <strain evidence="2">Duluth1</strain>
        <tissue evidence="2">Whole animal</tissue>
    </source>
</reference>
<organism evidence="2 3">
    <name type="scientific">Dreissena polymorpha</name>
    <name type="common">Zebra mussel</name>
    <name type="synonym">Mytilus polymorpha</name>
    <dbReference type="NCBI Taxonomy" id="45954"/>
    <lineage>
        <taxon>Eukaryota</taxon>
        <taxon>Metazoa</taxon>
        <taxon>Spiralia</taxon>
        <taxon>Lophotrochozoa</taxon>
        <taxon>Mollusca</taxon>
        <taxon>Bivalvia</taxon>
        <taxon>Autobranchia</taxon>
        <taxon>Heteroconchia</taxon>
        <taxon>Euheterodonta</taxon>
        <taxon>Imparidentia</taxon>
        <taxon>Neoheterodontei</taxon>
        <taxon>Myida</taxon>
        <taxon>Dreissenoidea</taxon>
        <taxon>Dreissenidae</taxon>
        <taxon>Dreissena</taxon>
    </lineage>
</organism>